<evidence type="ECO:0000259" key="1">
    <source>
        <dbReference type="PROSITE" id="PS50206"/>
    </source>
</evidence>
<dbReference type="InterPro" id="IPR001763">
    <property type="entry name" value="Rhodanese-like_dom"/>
</dbReference>
<dbReference type="InterPro" id="IPR050229">
    <property type="entry name" value="GlpE_sulfurtransferase"/>
</dbReference>
<dbReference type="Pfam" id="PF00581">
    <property type="entry name" value="Rhodanese"/>
    <property type="match status" value="1"/>
</dbReference>
<dbReference type="PANTHER" id="PTHR43031:SF16">
    <property type="entry name" value="OXIDOREDUCTASE"/>
    <property type="match status" value="1"/>
</dbReference>
<protein>
    <recommendedName>
        <fullName evidence="1">Rhodanese domain-containing protein</fullName>
    </recommendedName>
</protein>
<proteinExistence type="predicted"/>
<evidence type="ECO:0000313" key="2">
    <source>
        <dbReference type="EMBL" id="OHA51170.1"/>
    </source>
</evidence>
<name>A0A1G2PS39_9BACT</name>
<dbReference type="PROSITE" id="PS50206">
    <property type="entry name" value="RHODANESE_3"/>
    <property type="match status" value="1"/>
</dbReference>
<dbReference type="AlphaFoldDB" id="A0A1G2PS39"/>
<sequence length="148" mass="16543">MKKMPLLIFAILIIVISGAVFYTAKKEEPVREDSKQTVQEYTSISSDELESMLADKDFIFIDVHTPEQEHIAGTDFVIPFDQTQKITSVLNNKNTKVVLYCRSGSMSKIAAQTLTDMGYSNVYELIGGLHDWISRGRKTVPIGSIPTP</sequence>
<feature type="domain" description="Rhodanese" evidence="1">
    <location>
        <begin position="92"/>
        <end position="141"/>
    </location>
</feature>
<evidence type="ECO:0000313" key="3">
    <source>
        <dbReference type="Proteomes" id="UP000176951"/>
    </source>
</evidence>
<dbReference type="SMART" id="SM00450">
    <property type="entry name" value="RHOD"/>
    <property type="match status" value="1"/>
</dbReference>
<dbReference type="Gene3D" id="3.40.250.10">
    <property type="entry name" value="Rhodanese-like domain"/>
    <property type="match status" value="1"/>
</dbReference>
<accession>A0A1G2PS39</accession>
<gene>
    <name evidence="2" type="ORF">A3A97_02765</name>
</gene>
<dbReference type="SUPFAM" id="SSF52821">
    <property type="entry name" value="Rhodanese/Cell cycle control phosphatase"/>
    <property type="match status" value="1"/>
</dbReference>
<dbReference type="PANTHER" id="PTHR43031">
    <property type="entry name" value="FAD-DEPENDENT OXIDOREDUCTASE"/>
    <property type="match status" value="1"/>
</dbReference>
<dbReference type="InterPro" id="IPR036873">
    <property type="entry name" value="Rhodanese-like_dom_sf"/>
</dbReference>
<dbReference type="EMBL" id="MHSW01000025">
    <property type="protein sequence ID" value="OHA51170.1"/>
    <property type="molecule type" value="Genomic_DNA"/>
</dbReference>
<dbReference type="CDD" id="cd00158">
    <property type="entry name" value="RHOD"/>
    <property type="match status" value="1"/>
</dbReference>
<organism evidence="2 3">
    <name type="scientific">Candidatus Terrybacteria bacterium RIFCSPLOWO2_01_FULL_40_23</name>
    <dbReference type="NCBI Taxonomy" id="1802366"/>
    <lineage>
        <taxon>Bacteria</taxon>
        <taxon>Candidatus Terryibacteriota</taxon>
    </lineage>
</organism>
<reference evidence="2 3" key="1">
    <citation type="journal article" date="2016" name="Nat. Commun.">
        <title>Thousands of microbial genomes shed light on interconnected biogeochemical processes in an aquifer system.</title>
        <authorList>
            <person name="Anantharaman K."/>
            <person name="Brown C.T."/>
            <person name="Hug L.A."/>
            <person name="Sharon I."/>
            <person name="Castelle C.J."/>
            <person name="Probst A.J."/>
            <person name="Thomas B.C."/>
            <person name="Singh A."/>
            <person name="Wilkins M.J."/>
            <person name="Karaoz U."/>
            <person name="Brodie E.L."/>
            <person name="Williams K.H."/>
            <person name="Hubbard S.S."/>
            <person name="Banfield J.F."/>
        </authorList>
    </citation>
    <scope>NUCLEOTIDE SEQUENCE [LARGE SCALE GENOMIC DNA]</scope>
</reference>
<dbReference type="Proteomes" id="UP000176951">
    <property type="component" value="Unassembled WGS sequence"/>
</dbReference>
<comment type="caution">
    <text evidence="2">The sequence shown here is derived from an EMBL/GenBank/DDBJ whole genome shotgun (WGS) entry which is preliminary data.</text>
</comment>